<dbReference type="AlphaFoldDB" id="A0A8J3H1H0"/>
<comment type="caution">
    <text evidence="1">The sequence shown here is derived from an EMBL/GenBank/DDBJ whole genome shotgun (WGS) entry which is preliminary data.</text>
</comment>
<evidence type="ECO:0000313" key="1">
    <source>
        <dbReference type="EMBL" id="GHF71075.1"/>
    </source>
</evidence>
<sequence>MTGDVTDLPRGWLAPTLDRAKTADLEIWIAQAGQWGFKRPVHLQTNAARRQWLRDRRGEAWTLLQKERDGEFEVVSADVFPSKRRRGRLPARRGRLEPDLCQIPAAEVNEWLNTLPVRPFGEEFR</sequence>
<reference evidence="1" key="1">
    <citation type="journal article" date="2014" name="Int. J. Syst. Evol. Microbiol.">
        <title>Complete genome sequence of Corynebacterium casei LMG S-19264T (=DSM 44701T), isolated from a smear-ripened cheese.</title>
        <authorList>
            <consortium name="US DOE Joint Genome Institute (JGI-PGF)"/>
            <person name="Walter F."/>
            <person name="Albersmeier A."/>
            <person name="Kalinowski J."/>
            <person name="Ruckert C."/>
        </authorList>
    </citation>
    <scope>NUCLEOTIDE SEQUENCE</scope>
    <source>
        <strain evidence="1">KCTC 42650</strain>
    </source>
</reference>
<organism evidence="1 2">
    <name type="scientific">Seohaeicola zhoushanensis</name>
    <dbReference type="NCBI Taxonomy" id="1569283"/>
    <lineage>
        <taxon>Bacteria</taxon>
        <taxon>Pseudomonadati</taxon>
        <taxon>Pseudomonadota</taxon>
        <taxon>Alphaproteobacteria</taxon>
        <taxon>Rhodobacterales</taxon>
        <taxon>Roseobacteraceae</taxon>
        <taxon>Seohaeicola</taxon>
    </lineage>
</organism>
<accession>A0A8J3H1H0</accession>
<reference evidence="1" key="2">
    <citation type="submission" date="2020-09" db="EMBL/GenBank/DDBJ databases">
        <authorList>
            <person name="Sun Q."/>
            <person name="Kim S."/>
        </authorList>
    </citation>
    <scope>NUCLEOTIDE SEQUENCE</scope>
    <source>
        <strain evidence="1">KCTC 42650</strain>
    </source>
</reference>
<name>A0A8J3H1H0_9RHOB</name>
<keyword evidence="2" id="KW-1185">Reference proteome</keyword>
<gene>
    <name evidence="1" type="ORF">GCM10017056_47490</name>
</gene>
<evidence type="ECO:0000313" key="2">
    <source>
        <dbReference type="Proteomes" id="UP000626220"/>
    </source>
</evidence>
<dbReference type="EMBL" id="BNCJ01000027">
    <property type="protein sequence ID" value="GHF71075.1"/>
    <property type="molecule type" value="Genomic_DNA"/>
</dbReference>
<protein>
    <submittedName>
        <fullName evidence="1">Uncharacterized protein</fullName>
    </submittedName>
</protein>
<proteinExistence type="predicted"/>
<dbReference type="RefSeq" id="WP_189682625.1">
    <property type="nucleotide sequence ID" value="NZ_BNCJ01000027.1"/>
</dbReference>
<dbReference type="Proteomes" id="UP000626220">
    <property type="component" value="Unassembled WGS sequence"/>
</dbReference>